<sequence length="81" mass="9342">MLRQKKQLTLIAQESQKDTVTLQEFYEFWKPQLKRIQLYAALENVELSQPWISNNNVLPIVLPWSPEGAKIHTAFASKSGT</sequence>
<accession>A0AAV1S2P3</accession>
<keyword evidence="2" id="KW-1185">Reference proteome</keyword>
<dbReference type="AlphaFoldDB" id="A0AAV1S2P3"/>
<dbReference type="EMBL" id="CAWUPB010001161">
    <property type="protein sequence ID" value="CAK7344373.1"/>
    <property type="molecule type" value="Genomic_DNA"/>
</dbReference>
<evidence type="ECO:0000313" key="1">
    <source>
        <dbReference type="EMBL" id="CAK7344373.1"/>
    </source>
</evidence>
<dbReference type="Proteomes" id="UP001314170">
    <property type="component" value="Unassembled WGS sequence"/>
</dbReference>
<proteinExistence type="predicted"/>
<reference evidence="1 2" key="1">
    <citation type="submission" date="2024-01" db="EMBL/GenBank/DDBJ databases">
        <authorList>
            <person name="Waweru B."/>
        </authorList>
    </citation>
    <scope>NUCLEOTIDE SEQUENCE [LARGE SCALE GENOMIC DNA]</scope>
</reference>
<evidence type="ECO:0000313" key="2">
    <source>
        <dbReference type="Proteomes" id="UP001314170"/>
    </source>
</evidence>
<gene>
    <name evidence="1" type="ORF">DCAF_LOCUS17759</name>
</gene>
<protein>
    <submittedName>
        <fullName evidence="1">Uncharacterized protein</fullName>
    </submittedName>
</protein>
<name>A0AAV1S2P3_9ROSI</name>
<comment type="caution">
    <text evidence="1">The sequence shown here is derived from an EMBL/GenBank/DDBJ whole genome shotgun (WGS) entry which is preliminary data.</text>
</comment>
<organism evidence="1 2">
    <name type="scientific">Dovyalis caffra</name>
    <dbReference type="NCBI Taxonomy" id="77055"/>
    <lineage>
        <taxon>Eukaryota</taxon>
        <taxon>Viridiplantae</taxon>
        <taxon>Streptophyta</taxon>
        <taxon>Embryophyta</taxon>
        <taxon>Tracheophyta</taxon>
        <taxon>Spermatophyta</taxon>
        <taxon>Magnoliopsida</taxon>
        <taxon>eudicotyledons</taxon>
        <taxon>Gunneridae</taxon>
        <taxon>Pentapetalae</taxon>
        <taxon>rosids</taxon>
        <taxon>fabids</taxon>
        <taxon>Malpighiales</taxon>
        <taxon>Salicaceae</taxon>
        <taxon>Flacourtieae</taxon>
        <taxon>Dovyalis</taxon>
    </lineage>
</organism>